<evidence type="ECO:0000313" key="2">
    <source>
        <dbReference type="EMBL" id="KIN94527.1"/>
    </source>
</evidence>
<reference evidence="2 3" key="1">
    <citation type="submission" date="2014-04" db="EMBL/GenBank/DDBJ databases">
        <authorList>
            <consortium name="DOE Joint Genome Institute"/>
            <person name="Kuo A."/>
            <person name="Kohler A."/>
            <person name="Costa M.D."/>
            <person name="Nagy L.G."/>
            <person name="Floudas D."/>
            <person name="Copeland A."/>
            <person name="Barry K.W."/>
            <person name="Cichocki N."/>
            <person name="Veneault-Fourrey C."/>
            <person name="LaButti K."/>
            <person name="Lindquist E.A."/>
            <person name="Lipzen A."/>
            <person name="Lundell T."/>
            <person name="Morin E."/>
            <person name="Murat C."/>
            <person name="Sun H."/>
            <person name="Tunlid A."/>
            <person name="Henrissat B."/>
            <person name="Grigoriev I.V."/>
            <person name="Hibbett D.S."/>
            <person name="Martin F."/>
            <person name="Nordberg H.P."/>
            <person name="Cantor M.N."/>
            <person name="Hua S.X."/>
        </authorList>
    </citation>
    <scope>NUCLEOTIDE SEQUENCE [LARGE SCALE GENOMIC DNA]</scope>
    <source>
        <strain evidence="2 3">Marx 270</strain>
    </source>
</reference>
<sequence length="49" mass="5300">MTGARNNVSPEGTAAENTTNAAQKELSESEPLIPRYSQSRPKMPPTGKR</sequence>
<evidence type="ECO:0000256" key="1">
    <source>
        <dbReference type="SAM" id="MobiDB-lite"/>
    </source>
</evidence>
<dbReference type="InParanoid" id="A0A0C3IBU1"/>
<proteinExistence type="predicted"/>
<organism evidence="2 3">
    <name type="scientific">Pisolithus tinctorius Marx 270</name>
    <dbReference type="NCBI Taxonomy" id="870435"/>
    <lineage>
        <taxon>Eukaryota</taxon>
        <taxon>Fungi</taxon>
        <taxon>Dikarya</taxon>
        <taxon>Basidiomycota</taxon>
        <taxon>Agaricomycotina</taxon>
        <taxon>Agaricomycetes</taxon>
        <taxon>Agaricomycetidae</taxon>
        <taxon>Boletales</taxon>
        <taxon>Sclerodermatineae</taxon>
        <taxon>Pisolithaceae</taxon>
        <taxon>Pisolithus</taxon>
    </lineage>
</organism>
<dbReference type="AlphaFoldDB" id="A0A0C3IBU1"/>
<name>A0A0C3IBU1_PISTI</name>
<accession>A0A0C3IBU1</accession>
<gene>
    <name evidence="2" type="ORF">M404DRAFT_1008268</name>
</gene>
<feature type="compositionally biased region" description="Low complexity" evidence="1">
    <location>
        <begin position="13"/>
        <end position="22"/>
    </location>
</feature>
<dbReference type="HOGENOM" id="CLU_202738_0_0_1"/>
<keyword evidence="3" id="KW-1185">Reference proteome</keyword>
<feature type="region of interest" description="Disordered" evidence="1">
    <location>
        <begin position="1"/>
        <end position="49"/>
    </location>
</feature>
<reference evidence="3" key="2">
    <citation type="submission" date="2015-01" db="EMBL/GenBank/DDBJ databases">
        <title>Evolutionary Origins and Diversification of the Mycorrhizal Mutualists.</title>
        <authorList>
            <consortium name="DOE Joint Genome Institute"/>
            <consortium name="Mycorrhizal Genomics Consortium"/>
            <person name="Kohler A."/>
            <person name="Kuo A."/>
            <person name="Nagy L.G."/>
            <person name="Floudas D."/>
            <person name="Copeland A."/>
            <person name="Barry K.W."/>
            <person name="Cichocki N."/>
            <person name="Veneault-Fourrey C."/>
            <person name="LaButti K."/>
            <person name="Lindquist E.A."/>
            <person name="Lipzen A."/>
            <person name="Lundell T."/>
            <person name="Morin E."/>
            <person name="Murat C."/>
            <person name="Riley R."/>
            <person name="Ohm R."/>
            <person name="Sun H."/>
            <person name="Tunlid A."/>
            <person name="Henrissat B."/>
            <person name="Grigoriev I.V."/>
            <person name="Hibbett D.S."/>
            <person name="Martin F."/>
        </authorList>
    </citation>
    <scope>NUCLEOTIDE SEQUENCE [LARGE SCALE GENOMIC DNA]</scope>
    <source>
        <strain evidence="3">Marx 270</strain>
    </source>
</reference>
<evidence type="ECO:0000313" key="3">
    <source>
        <dbReference type="Proteomes" id="UP000054217"/>
    </source>
</evidence>
<dbReference type="EMBL" id="KN832095">
    <property type="protein sequence ID" value="KIN94527.1"/>
    <property type="molecule type" value="Genomic_DNA"/>
</dbReference>
<dbReference type="Proteomes" id="UP000054217">
    <property type="component" value="Unassembled WGS sequence"/>
</dbReference>
<feature type="compositionally biased region" description="Polar residues" evidence="1">
    <location>
        <begin position="1"/>
        <end position="10"/>
    </location>
</feature>
<protein>
    <submittedName>
        <fullName evidence="2">Uncharacterized protein</fullName>
    </submittedName>
</protein>